<dbReference type="InParanoid" id="A0A3Q7HV19"/>
<organism evidence="1">
    <name type="scientific">Solanum lycopersicum</name>
    <name type="common">Tomato</name>
    <name type="synonym">Lycopersicon esculentum</name>
    <dbReference type="NCBI Taxonomy" id="4081"/>
    <lineage>
        <taxon>Eukaryota</taxon>
        <taxon>Viridiplantae</taxon>
        <taxon>Streptophyta</taxon>
        <taxon>Embryophyta</taxon>
        <taxon>Tracheophyta</taxon>
        <taxon>Spermatophyta</taxon>
        <taxon>Magnoliopsida</taxon>
        <taxon>eudicotyledons</taxon>
        <taxon>Gunneridae</taxon>
        <taxon>Pentapetalae</taxon>
        <taxon>asterids</taxon>
        <taxon>lamiids</taxon>
        <taxon>Solanales</taxon>
        <taxon>Solanaceae</taxon>
        <taxon>Solanoideae</taxon>
        <taxon>Solaneae</taxon>
        <taxon>Solanum</taxon>
        <taxon>Solanum subgen. Lycopersicon</taxon>
    </lineage>
</organism>
<evidence type="ECO:0000313" key="2">
    <source>
        <dbReference type="Proteomes" id="UP000004994"/>
    </source>
</evidence>
<dbReference type="Gramene" id="Solyc06g072470.3.1">
    <property type="protein sequence ID" value="Solyc06g072470.3.1"/>
    <property type="gene ID" value="Solyc06g072470.3"/>
</dbReference>
<reference evidence="1" key="2">
    <citation type="submission" date="2019-01" db="UniProtKB">
        <authorList>
            <consortium name="EnsemblPlants"/>
        </authorList>
    </citation>
    <scope>IDENTIFICATION</scope>
    <source>
        <strain evidence="1">cv. Heinz 1706</strain>
    </source>
</reference>
<reference evidence="1" key="1">
    <citation type="journal article" date="2012" name="Nature">
        <title>The tomato genome sequence provides insights into fleshy fruit evolution.</title>
        <authorList>
            <consortium name="Tomato Genome Consortium"/>
        </authorList>
    </citation>
    <scope>NUCLEOTIDE SEQUENCE [LARGE SCALE GENOMIC DNA]</scope>
    <source>
        <strain evidence="1">cv. Heinz 1706</strain>
    </source>
</reference>
<proteinExistence type="predicted"/>
<evidence type="ECO:0000313" key="1">
    <source>
        <dbReference type="EnsemblPlants" id="Solyc06g072470.3.1"/>
    </source>
</evidence>
<accession>A0A3Q7HV19</accession>
<name>A0A3Q7HV19_SOLLC</name>
<dbReference type="EnsemblPlants" id="Solyc06g072470.3.1">
    <property type="protein sequence ID" value="Solyc06g072470.3.1"/>
    <property type="gene ID" value="Solyc06g072470.3"/>
</dbReference>
<sequence>MNIKLTSRTSIKPLLDSNLAAYITREAFGISIRILEGEFKRALVQFVCDFEGFRCTNHMEIKLTITAMVAEAGSMAFTGITVELATGVFGRWEEVERVVRMRGI</sequence>
<protein>
    <submittedName>
        <fullName evidence="1">Uncharacterized protein</fullName>
    </submittedName>
</protein>
<dbReference type="AlphaFoldDB" id="A0A3Q7HV19"/>
<keyword evidence="2" id="KW-1185">Reference proteome</keyword>
<dbReference type="Proteomes" id="UP000004994">
    <property type="component" value="Chromosome 6"/>
</dbReference>